<proteinExistence type="predicted"/>
<dbReference type="PANTHER" id="PTHR12696">
    <property type="entry name" value="TIP120"/>
    <property type="match status" value="1"/>
</dbReference>
<dbReference type="Proteomes" id="UP001586593">
    <property type="component" value="Unassembled WGS sequence"/>
</dbReference>
<keyword evidence="5" id="KW-1185">Reference proteome</keyword>
<evidence type="ECO:0000256" key="2">
    <source>
        <dbReference type="ARBA" id="ARBA00022786"/>
    </source>
</evidence>
<keyword evidence="1" id="KW-0677">Repeat</keyword>
<reference evidence="4 5" key="1">
    <citation type="journal article" date="2024" name="Commun. Biol.">
        <title>Comparative genomic analysis of thermophilic fungi reveals convergent evolutionary adaptations and gene losses.</title>
        <authorList>
            <person name="Steindorff A.S."/>
            <person name="Aguilar-Pontes M.V."/>
            <person name="Robinson A.J."/>
            <person name="Andreopoulos B."/>
            <person name="LaButti K."/>
            <person name="Kuo A."/>
            <person name="Mondo S."/>
            <person name="Riley R."/>
            <person name="Otillar R."/>
            <person name="Haridas S."/>
            <person name="Lipzen A."/>
            <person name="Grimwood J."/>
            <person name="Schmutz J."/>
            <person name="Clum A."/>
            <person name="Reid I.D."/>
            <person name="Moisan M.C."/>
            <person name="Butler G."/>
            <person name="Nguyen T.T.M."/>
            <person name="Dewar K."/>
            <person name="Conant G."/>
            <person name="Drula E."/>
            <person name="Henrissat B."/>
            <person name="Hansel C."/>
            <person name="Singer S."/>
            <person name="Hutchinson M.I."/>
            <person name="de Vries R.P."/>
            <person name="Natvig D.O."/>
            <person name="Powell A.J."/>
            <person name="Tsang A."/>
            <person name="Grigoriev I.V."/>
        </authorList>
    </citation>
    <scope>NUCLEOTIDE SEQUENCE [LARGE SCALE GENOMIC DNA]</scope>
    <source>
        <strain evidence="4 5">ATCC 24622</strain>
    </source>
</reference>
<evidence type="ECO:0000313" key="5">
    <source>
        <dbReference type="Proteomes" id="UP001586593"/>
    </source>
</evidence>
<name>A0ABR3V0Z7_9PEZI</name>
<feature type="region of interest" description="Disordered" evidence="3">
    <location>
        <begin position="291"/>
        <end position="329"/>
    </location>
</feature>
<evidence type="ECO:0000313" key="4">
    <source>
        <dbReference type="EMBL" id="KAL1835389.1"/>
    </source>
</evidence>
<gene>
    <name evidence="4" type="ORF">VTK73DRAFT_5686</name>
</gene>
<evidence type="ECO:0000256" key="3">
    <source>
        <dbReference type="SAM" id="MobiDB-lite"/>
    </source>
</evidence>
<dbReference type="Gene3D" id="1.25.10.10">
    <property type="entry name" value="Leucine-rich Repeat Variant"/>
    <property type="match status" value="1"/>
</dbReference>
<accession>A0ABR3V0Z7</accession>
<organism evidence="4 5">
    <name type="scientific">Phialemonium thermophilum</name>
    <dbReference type="NCBI Taxonomy" id="223376"/>
    <lineage>
        <taxon>Eukaryota</taxon>
        <taxon>Fungi</taxon>
        <taxon>Dikarya</taxon>
        <taxon>Ascomycota</taxon>
        <taxon>Pezizomycotina</taxon>
        <taxon>Sordariomycetes</taxon>
        <taxon>Sordariomycetidae</taxon>
        <taxon>Cephalothecales</taxon>
        <taxon>Cephalothecaceae</taxon>
        <taxon>Phialemonium</taxon>
    </lineage>
</organism>
<keyword evidence="2" id="KW-0833">Ubl conjugation pathway</keyword>
<protein>
    <submittedName>
        <fullName evidence="4">Uncharacterized protein</fullName>
    </submittedName>
</protein>
<dbReference type="SUPFAM" id="SSF48371">
    <property type="entry name" value="ARM repeat"/>
    <property type="match status" value="1"/>
</dbReference>
<dbReference type="InterPro" id="IPR011989">
    <property type="entry name" value="ARM-like"/>
</dbReference>
<dbReference type="EMBL" id="JAZHXJ010003178">
    <property type="protein sequence ID" value="KAL1835389.1"/>
    <property type="molecule type" value="Genomic_DNA"/>
</dbReference>
<dbReference type="InterPro" id="IPR039852">
    <property type="entry name" value="CAND1/CAND2"/>
</dbReference>
<evidence type="ECO:0000256" key="1">
    <source>
        <dbReference type="ARBA" id="ARBA00022737"/>
    </source>
</evidence>
<dbReference type="InterPro" id="IPR016024">
    <property type="entry name" value="ARM-type_fold"/>
</dbReference>
<comment type="caution">
    <text evidence="4">The sequence shown here is derived from an EMBL/GenBank/DDBJ whole genome shotgun (WGS) entry which is preliminary data.</text>
</comment>
<sequence>MLHPVEIEALQDAFVKLLESDSGTSAVKKRAVVAISMLAHYLPEDLFKAFLQRAASILGRPDASPITRRLYITILGSMARSIPARFGQHLPTLVPFILRALSEDELQAQLDEISEGGGDSGLEFSEVREAALVALEAFLASCPAQMRPFTEDAIASCLRYLKYDPNYSVDEDEDMVAEGDEDDDADAGFEDDDEFEADAGFDDDDDASWKVRRCAAKALYTIISTRSSGGDLLDNGVLYGQVAPALVKRFDEREENVRLEVLSAMSLLVRKTGEGVIPAFSIDDADLADIPSQQQQLAPQSRKRRRQSSGGGASSFALTLAPSSCSGAP</sequence>